<sequence>MTARMFCTKPEDMNSLSPHEPFAAALEILCPELQRVPLVFASPHSGRDYPGAFLAQSGLDPVMLRRSEDSYVDELYAAAPALGAPLLKALFPRAYLDVNREPYELDPAMFDEALPAYVKTDSPRVRAGLGTIARLVSSGAEIYNRKLSFAEAERRVRELYRPYHAALSDLVDKTRQRFGYCILVDCHSMPSPGASQPQGEGRVDFVLGDCFGSACHPDITRTVDAALRHRGYRVLHNTPYAGGFTTRHYGKPHLGVHALQIEVDRGLYMDEATHIRTPGFSSLRTDLTHLIAALAAFPARDLLP</sequence>
<gene>
    <name evidence="1" type="ORF">GALL_159160</name>
</gene>
<organism evidence="1">
    <name type="scientific">mine drainage metagenome</name>
    <dbReference type="NCBI Taxonomy" id="410659"/>
    <lineage>
        <taxon>unclassified sequences</taxon>
        <taxon>metagenomes</taxon>
        <taxon>ecological metagenomes</taxon>
    </lineage>
</organism>
<dbReference type="InterPro" id="IPR007709">
    <property type="entry name" value="N-FG_amidohydro"/>
</dbReference>
<name>A0A1J5S0Z5_9ZZZZ</name>
<comment type="caution">
    <text evidence="1">The sequence shown here is derived from an EMBL/GenBank/DDBJ whole genome shotgun (WGS) entry which is preliminary data.</text>
</comment>
<dbReference type="GO" id="GO:0016787">
    <property type="term" value="F:hydrolase activity"/>
    <property type="evidence" value="ECO:0007669"/>
    <property type="project" value="UniProtKB-KW"/>
</dbReference>
<dbReference type="AlphaFoldDB" id="A0A1J5S0Z5"/>
<dbReference type="Pfam" id="PF05013">
    <property type="entry name" value="FGase"/>
    <property type="match status" value="1"/>
</dbReference>
<keyword evidence="1" id="KW-0378">Hydrolase</keyword>
<dbReference type="EMBL" id="MLJW01000078">
    <property type="protein sequence ID" value="OIR02057.1"/>
    <property type="molecule type" value="Genomic_DNA"/>
</dbReference>
<evidence type="ECO:0000313" key="1">
    <source>
        <dbReference type="EMBL" id="OIR02057.1"/>
    </source>
</evidence>
<dbReference type="Gene3D" id="3.40.630.40">
    <property type="entry name" value="Zn-dependent exopeptidases"/>
    <property type="match status" value="1"/>
</dbReference>
<protein>
    <submittedName>
        <fullName evidence="1">N-formylglutamate amidohydrolase</fullName>
    </submittedName>
</protein>
<accession>A0A1J5S0Z5</accession>
<proteinExistence type="predicted"/>
<reference evidence="1" key="1">
    <citation type="submission" date="2016-10" db="EMBL/GenBank/DDBJ databases">
        <title>Sequence of Gallionella enrichment culture.</title>
        <authorList>
            <person name="Poehlein A."/>
            <person name="Muehling M."/>
            <person name="Daniel R."/>
        </authorList>
    </citation>
    <scope>NUCLEOTIDE SEQUENCE</scope>
</reference>
<dbReference type="SUPFAM" id="SSF53187">
    <property type="entry name" value="Zn-dependent exopeptidases"/>
    <property type="match status" value="1"/>
</dbReference>